<reference evidence="2 3" key="1">
    <citation type="submission" date="2018-01" db="EMBL/GenBank/DDBJ databases">
        <title>A novel member of the phylum Bacteroidetes isolated from glacier ice.</title>
        <authorList>
            <person name="Liu Q."/>
            <person name="Xin Y.-H."/>
        </authorList>
    </citation>
    <scope>NUCLEOTIDE SEQUENCE [LARGE SCALE GENOMIC DNA]</scope>
    <source>
        <strain evidence="2 3">RB1R16</strain>
    </source>
</reference>
<comment type="caution">
    <text evidence="2">The sequence shown here is derived from an EMBL/GenBank/DDBJ whole genome shotgun (WGS) entry which is preliminary data.</text>
</comment>
<protein>
    <submittedName>
        <fullName evidence="2">Uncharacterized protein</fullName>
    </submittedName>
</protein>
<accession>A0A2S7SUP6</accession>
<keyword evidence="3" id="KW-1185">Reference proteome</keyword>
<proteinExistence type="predicted"/>
<organism evidence="2 3">
    <name type="scientific">Flavipsychrobacter stenotrophus</name>
    <dbReference type="NCBI Taxonomy" id="2077091"/>
    <lineage>
        <taxon>Bacteria</taxon>
        <taxon>Pseudomonadati</taxon>
        <taxon>Bacteroidota</taxon>
        <taxon>Chitinophagia</taxon>
        <taxon>Chitinophagales</taxon>
        <taxon>Chitinophagaceae</taxon>
        <taxon>Flavipsychrobacter</taxon>
    </lineage>
</organism>
<dbReference type="RefSeq" id="WP_105039069.1">
    <property type="nucleotide sequence ID" value="NZ_PPSL01000003.1"/>
</dbReference>
<evidence type="ECO:0000256" key="1">
    <source>
        <dbReference type="SAM" id="SignalP"/>
    </source>
</evidence>
<sequence>MITMKKVMMMAALSVSVLSTQAQDFKAPLKATWDAFDTTKSPEGKVALSNKLALIAKKWPDEWATHFYAGLSKVYVAYDVKDEAKCDAILDEAEKERDEVVTLLGKKETDETVVFSALIANARMAVNPMQRWQKYGKIFGDKLREAGEMNPNNPRVYYLKAVSTRFTPKAFGGGKKAALPYFEKAEGLYAKENSTDITKPYWGKNWNTFFMADAKTEDKDDK</sequence>
<evidence type="ECO:0000313" key="2">
    <source>
        <dbReference type="EMBL" id="PQJ10341.1"/>
    </source>
</evidence>
<feature type="signal peptide" evidence="1">
    <location>
        <begin position="1"/>
        <end position="22"/>
    </location>
</feature>
<evidence type="ECO:0000313" key="3">
    <source>
        <dbReference type="Proteomes" id="UP000239872"/>
    </source>
</evidence>
<keyword evidence="1" id="KW-0732">Signal</keyword>
<dbReference type="Proteomes" id="UP000239872">
    <property type="component" value="Unassembled WGS sequence"/>
</dbReference>
<feature type="chain" id="PRO_5015410378" evidence="1">
    <location>
        <begin position="23"/>
        <end position="222"/>
    </location>
</feature>
<dbReference type="EMBL" id="PPSL01000003">
    <property type="protein sequence ID" value="PQJ10341.1"/>
    <property type="molecule type" value="Genomic_DNA"/>
</dbReference>
<dbReference type="AlphaFoldDB" id="A0A2S7SUP6"/>
<dbReference type="OrthoDB" id="1150971at2"/>
<name>A0A2S7SUP6_9BACT</name>
<gene>
    <name evidence="2" type="ORF">CJD36_010210</name>
</gene>